<keyword evidence="10" id="KW-1185">Reference proteome</keyword>
<evidence type="ECO:0000256" key="8">
    <source>
        <dbReference type="SAM" id="Phobius"/>
    </source>
</evidence>
<sequence length="161" mass="18148">MSKFKKKKSGDLPAVSTASLPDIVFMLLFFFMTVTVMKDSDLMVKNDVPTANQVQKLDKKDPVVYIYAGKPLPKYQDKFGSNAKIQVNDKFADISEIAPFILQYKDGLRQELREMFTTALKVDSDTNMGLITDVKQELREVNALKLVYITKEGDAVGSLRN</sequence>
<keyword evidence="6 8" id="KW-0472">Membrane</keyword>
<keyword evidence="4 7" id="KW-0812">Transmembrane</keyword>
<dbReference type="eggNOG" id="COG0848">
    <property type="taxonomic scope" value="Bacteria"/>
</dbReference>
<keyword evidence="5 8" id="KW-1133">Transmembrane helix</keyword>
<dbReference type="Proteomes" id="UP000005938">
    <property type="component" value="Unassembled WGS sequence"/>
</dbReference>
<dbReference type="OrthoDB" id="9810103at2"/>
<comment type="similarity">
    <text evidence="2 7">Belongs to the ExbD/TolR family.</text>
</comment>
<keyword evidence="3" id="KW-1003">Cell membrane</keyword>
<organism evidence="9 10">
    <name type="scientific">Imtechella halotolerans K1</name>
    <dbReference type="NCBI Taxonomy" id="946077"/>
    <lineage>
        <taxon>Bacteria</taxon>
        <taxon>Pseudomonadati</taxon>
        <taxon>Bacteroidota</taxon>
        <taxon>Flavobacteriia</taxon>
        <taxon>Flavobacteriales</taxon>
        <taxon>Flavobacteriaceae</taxon>
        <taxon>Imtechella</taxon>
    </lineage>
</organism>
<reference evidence="9 10" key="1">
    <citation type="journal article" date="2012" name="J. Bacteriol.">
        <title>Genome Sequence of the Halotolerant Bacterium Imtechella halotolerans K1T.</title>
        <authorList>
            <person name="Kumar S."/>
            <person name="Vikram S."/>
            <person name="Subramanian S."/>
            <person name="Raghava G.P."/>
            <person name="Pinnaka A.K."/>
        </authorList>
    </citation>
    <scope>NUCLEOTIDE SEQUENCE [LARGE SCALE GENOMIC DNA]</scope>
    <source>
        <strain evidence="9 10">K1</strain>
    </source>
</reference>
<dbReference type="RefSeq" id="WP_008237540.1">
    <property type="nucleotide sequence ID" value="NZ_AJJU01000003.1"/>
</dbReference>
<dbReference type="InterPro" id="IPR003400">
    <property type="entry name" value="ExbD"/>
</dbReference>
<name>I0WHY8_9FLAO</name>
<dbReference type="AlphaFoldDB" id="I0WHY8"/>
<evidence type="ECO:0000313" key="10">
    <source>
        <dbReference type="Proteomes" id="UP000005938"/>
    </source>
</evidence>
<accession>I0WHY8</accession>
<dbReference type="GO" id="GO:0005886">
    <property type="term" value="C:plasma membrane"/>
    <property type="evidence" value="ECO:0007669"/>
    <property type="project" value="UniProtKB-SubCell"/>
</dbReference>
<dbReference type="PATRIC" id="fig|946077.3.peg.739"/>
<protein>
    <submittedName>
        <fullName evidence="9">Biopolymer transport protein ExbD/TolR</fullName>
    </submittedName>
</protein>
<comment type="subcellular location">
    <subcellularLocation>
        <location evidence="1">Cell membrane</location>
        <topology evidence="1">Single-pass membrane protein</topology>
    </subcellularLocation>
    <subcellularLocation>
        <location evidence="7">Cell membrane</location>
        <topology evidence="7">Single-pass type II membrane protein</topology>
    </subcellularLocation>
</comment>
<dbReference type="STRING" id="946077.W5A_03639"/>
<dbReference type="GO" id="GO:0015031">
    <property type="term" value="P:protein transport"/>
    <property type="evidence" value="ECO:0007669"/>
    <property type="project" value="UniProtKB-KW"/>
</dbReference>
<evidence type="ECO:0000256" key="5">
    <source>
        <dbReference type="ARBA" id="ARBA00022989"/>
    </source>
</evidence>
<keyword evidence="7" id="KW-0813">Transport</keyword>
<gene>
    <name evidence="9" type="ORF">W5A_03639</name>
</gene>
<comment type="caution">
    <text evidence="9">The sequence shown here is derived from an EMBL/GenBank/DDBJ whole genome shotgun (WGS) entry which is preliminary data.</text>
</comment>
<evidence type="ECO:0000256" key="4">
    <source>
        <dbReference type="ARBA" id="ARBA00022692"/>
    </source>
</evidence>
<evidence type="ECO:0000256" key="1">
    <source>
        <dbReference type="ARBA" id="ARBA00004162"/>
    </source>
</evidence>
<feature type="transmembrane region" description="Helical" evidence="8">
    <location>
        <begin position="12"/>
        <end position="37"/>
    </location>
</feature>
<evidence type="ECO:0000313" key="9">
    <source>
        <dbReference type="EMBL" id="EID76004.1"/>
    </source>
</evidence>
<dbReference type="EMBL" id="AJJU01000003">
    <property type="protein sequence ID" value="EID76004.1"/>
    <property type="molecule type" value="Genomic_DNA"/>
</dbReference>
<dbReference type="GO" id="GO:0022857">
    <property type="term" value="F:transmembrane transporter activity"/>
    <property type="evidence" value="ECO:0007669"/>
    <property type="project" value="InterPro"/>
</dbReference>
<proteinExistence type="inferred from homology"/>
<evidence type="ECO:0000256" key="2">
    <source>
        <dbReference type="ARBA" id="ARBA00005811"/>
    </source>
</evidence>
<evidence type="ECO:0000256" key="7">
    <source>
        <dbReference type="RuleBase" id="RU003879"/>
    </source>
</evidence>
<keyword evidence="7" id="KW-0653">Protein transport</keyword>
<evidence type="ECO:0000256" key="6">
    <source>
        <dbReference type="ARBA" id="ARBA00023136"/>
    </source>
</evidence>
<dbReference type="Pfam" id="PF02472">
    <property type="entry name" value="ExbD"/>
    <property type="match status" value="1"/>
</dbReference>
<evidence type="ECO:0000256" key="3">
    <source>
        <dbReference type="ARBA" id="ARBA00022475"/>
    </source>
</evidence>